<evidence type="ECO:0000313" key="9">
    <source>
        <dbReference type="Proteomes" id="UP000694548"/>
    </source>
</evidence>
<dbReference type="InterPro" id="IPR036397">
    <property type="entry name" value="RNaseH_sf"/>
</dbReference>
<reference evidence="7" key="2">
    <citation type="submission" date="2016-05" db="EMBL/GenBank/DDBJ databases">
        <authorList>
            <person name="Lavstsen T."/>
            <person name="Jespersen J.S."/>
        </authorList>
    </citation>
    <scope>NUCLEOTIDE SEQUENCE</scope>
    <source>
        <tissue evidence="7">Brain</tissue>
    </source>
</reference>
<evidence type="ECO:0000259" key="6">
    <source>
        <dbReference type="PROSITE" id="PS50994"/>
    </source>
</evidence>
<reference evidence="8" key="4">
    <citation type="submission" date="2025-05" db="UniProtKB">
        <authorList>
            <consortium name="Ensembl"/>
        </authorList>
    </citation>
    <scope>IDENTIFICATION</scope>
</reference>
<organism evidence="7">
    <name type="scientific">Nothobranchius furzeri</name>
    <name type="common">Turquoise killifish</name>
    <dbReference type="NCBI Taxonomy" id="105023"/>
    <lineage>
        <taxon>Eukaryota</taxon>
        <taxon>Metazoa</taxon>
        <taxon>Chordata</taxon>
        <taxon>Craniata</taxon>
        <taxon>Vertebrata</taxon>
        <taxon>Euteleostomi</taxon>
        <taxon>Actinopterygii</taxon>
        <taxon>Neopterygii</taxon>
        <taxon>Teleostei</taxon>
        <taxon>Neoteleostei</taxon>
        <taxon>Acanthomorphata</taxon>
        <taxon>Ovalentaria</taxon>
        <taxon>Atherinomorphae</taxon>
        <taxon>Cyprinodontiformes</taxon>
        <taxon>Nothobranchiidae</taxon>
        <taxon>Nothobranchius</taxon>
    </lineage>
</organism>
<dbReference type="CDD" id="cd09274">
    <property type="entry name" value="RNase_HI_RT_Ty3"/>
    <property type="match status" value="1"/>
</dbReference>
<evidence type="ECO:0000256" key="1">
    <source>
        <dbReference type="ARBA" id="ARBA00010879"/>
    </source>
</evidence>
<evidence type="ECO:0000256" key="3">
    <source>
        <dbReference type="ARBA" id="ARBA00039658"/>
    </source>
</evidence>
<name>A0A1A8UQK8_NOTFU</name>
<dbReference type="Proteomes" id="UP000694548">
    <property type="component" value="Chromosome sgr10"/>
</dbReference>
<evidence type="ECO:0000256" key="2">
    <source>
        <dbReference type="ARBA" id="ARBA00012180"/>
    </source>
</evidence>
<feature type="compositionally biased region" description="Basic and acidic residues" evidence="4">
    <location>
        <begin position="1327"/>
        <end position="1341"/>
    </location>
</feature>
<dbReference type="FunFam" id="3.30.70.270:FF:000020">
    <property type="entry name" value="Transposon Tf2-6 polyprotein-like Protein"/>
    <property type="match status" value="1"/>
</dbReference>
<proteinExistence type="inferred from homology"/>
<accession>A0A1A8UQK8</accession>
<dbReference type="EMBL" id="HAEJ01009444">
    <property type="protein sequence ID" value="SBS49901.1"/>
    <property type="molecule type" value="Transcribed_RNA"/>
</dbReference>
<dbReference type="Gene3D" id="3.30.70.270">
    <property type="match status" value="2"/>
</dbReference>
<dbReference type="InterPro" id="IPR041577">
    <property type="entry name" value="RT_RNaseH_2"/>
</dbReference>
<dbReference type="InterPro" id="IPR000477">
    <property type="entry name" value="RT_dom"/>
</dbReference>
<dbReference type="PANTHER" id="PTHR37984">
    <property type="entry name" value="PROTEIN CBG26694"/>
    <property type="match status" value="1"/>
</dbReference>
<dbReference type="GO" id="GO:0003676">
    <property type="term" value="F:nucleic acid binding"/>
    <property type="evidence" value="ECO:0007669"/>
    <property type="project" value="InterPro"/>
</dbReference>
<evidence type="ECO:0000259" key="5">
    <source>
        <dbReference type="PROSITE" id="PS50878"/>
    </source>
</evidence>
<dbReference type="FunFam" id="3.30.420.10:FF:000269">
    <property type="entry name" value="Uncharacterized protein"/>
    <property type="match status" value="1"/>
</dbReference>
<reference evidence="7" key="3">
    <citation type="submission" date="2016-06" db="EMBL/GenBank/DDBJ databases">
        <title>The genome of a short-lived fish provides insights into sex chromosome evolution and the genetic control of aging.</title>
        <authorList>
            <person name="Reichwald K."/>
            <person name="Felder M."/>
            <person name="Petzold A."/>
            <person name="Koch P."/>
            <person name="Groth M."/>
            <person name="Platzer M."/>
        </authorList>
    </citation>
    <scope>NUCLEOTIDE SEQUENCE</scope>
    <source>
        <tissue evidence="7">Brain</tissue>
    </source>
</reference>
<feature type="compositionally biased region" description="Basic and acidic residues" evidence="4">
    <location>
        <begin position="1284"/>
        <end position="1298"/>
    </location>
</feature>
<dbReference type="Ensembl" id="ENSNFUT00015031661.1">
    <property type="protein sequence ID" value="ENSNFUP00015030296.1"/>
    <property type="gene ID" value="ENSNFUG00015014780.1"/>
</dbReference>
<dbReference type="PROSITE" id="PS50878">
    <property type="entry name" value="RT_POL"/>
    <property type="match status" value="1"/>
</dbReference>
<dbReference type="InterPro" id="IPR043128">
    <property type="entry name" value="Rev_trsase/Diguanyl_cyclase"/>
</dbReference>
<dbReference type="InterPro" id="IPR041588">
    <property type="entry name" value="Integrase_H2C2"/>
</dbReference>
<dbReference type="Bgee" id="ENSNFUG00015006141">
    <property type="expression patterns" value="Expressed in brain and 2 other cell types or tissues"/>
</dbReference>
<protein>
    <recommendedName>
        <fullName evidence="3">Gypsy retrotransposon integrase-like protein 1</fullName>
        <ecNumber evidence="2">3.1.26.4</ecNumber>
    </recommendedName>
</protein>
<dbReference type="Ensembl" id="ENSNFUT00015053001.1">
    <property type="protein sequence ID" value="ENSNFUP00015050819.1"/>
    <property type="gene ID" value="ENSNFUG00015023843.1"/>
</dbReference>
<dbReference type="Pfam" id="PF00665">
    <property type="entry name" value="rve"/>
    <property type="match status" value="1"/>
</dbReference>
<reference evidence="8" key="1">
    <citation type="submission" date="2014-08" db="EMBL/GenBank/DDBJ databases">
        <authorList>
            <person name="Senf B."/>
            <person name="Petzold A."/>
            <person name="Downie B.R."/>
            <person name="Koch P."/>
            <person name="Platzer M."/>
        </authorList>
    </citation>
    <scope>NUCLEOTIDE SEQUENCE [LARGE SCALE GENOMIC DNA]</scope>
    <source>
        <strain evidence="8">GRZ</strain>
    </source>
</reference>
<feature type="region of interest" description="Disordered" evidence="4">
    <location>
        <begin position="1284"/>
        <end position="1351"/>
    </location>
</feature>
<feature type="compositionally biased region" description="Low complexity" evidence="4">
    <location>
        <begin position="1299"/>
        <end position="1313"/>
    </location>
</feature>
<evidence type="ECO:0000256" key="4">
    <source>
        <dbReference type="SAM" id="MobiDB-lite"/>
    </source>
</evidence>
<dbReference type="Ensembl" id="ENSNFUT00015013131.1">
    <property type="protein sequence ID" value="ENSNFUP00015012505.1"/>
    <property type="gene ID" value="ENSNFUG00015006141.1"/>
</dbReference>
<dbReference type="Proteomes" id="UP000694548">
    <property type="component" value="Chromosome sgr19"/>
</dbReference>
<feature type="domain" description="Reverse transcriptase" evidence="5">
    <location>
        <begin position="178"/>
        <end position="357"/>
    </location>
</feature>
<dbReference type="InterPro" id="IPR050951">
    <property type="entry name" value="Retrovirus_Pol_polyprotein"/>
</dbReference>
<feature type="region of interest" description="Disordered" evidence="4">
    <location>
        <begin position="1112"/>
        <end position="1140"/>
    </location>
</feature>
<dbReference type="InterPro" id="IPR012337">
    <property type="entry name" value="RNaseH-like_sf"/>
</dbReference>
<feature type="domain" description="Integrase catalytic" evidence="6">
    <location>
        <begin position="822"/>
        <end position="979"/>
    </location>
</feature>
<dbReference type="Proteomes" id="UP000694548">
    <property type="component" value="Chromosome sgr13"/>
</dbReference>
<dbReference type="FunFam" id="1.10.340.70:FF:000001">
    <property type="entry name" value="Retrovirus-related Pol polyprotein from transposon gypsy-like Protein"/>
    <property type="match status" value="1"/>
</dbReference>
<dbReference type="FunFam" id="3.10.20.370:FF:000001">
    <property type="entry name" value="Retrovirus-related Pol polyprotein from transposon 17.6-like protein"/>
    <property type="match status" value="1"/>
</dbReference>
<evidence type="ECO:0000313" key="8">
    <source>
        <dbReference type="Ensembl" id="ENSNFUP00015012505.1"/>
    </source>
</evidence>
<dbReference type="Ensembl" id="ENSNFUT00015047576.1">
    <property type="protein sequence ID" value="ENSNFUP00015045585.1"/>
    <property type="gene ID" value="ENSNFUG00015021674.1"/>
</dbReference>
<dbReference type="SUPFAM" id="SSF53098">
    <property type="entry name" value="Ribonuclease H-like"/>
    <property type="match status" value="1"/>
</dbReference>
<dbReference type="GO" id="GO:0015074">
    <property type="term" value="P:DNA integration"/>
    <property type="evidence" value="ECO:0007669"/>
    <property type="project" value="InterPro"/>
</dbReference>
<gene>
    <name evidence="7" type="primary">BX927253.1</name>
</gene>
<dbReference type="Gene3D" id="3.10.10.10">
    <property type="entry name" value="HIV Type 1 Reverse Transcriptase, subunit A, domain 1"/>
    <property type="match status" value="1"/>
</dbReference>
<sequence>MQPSQNKHEPYALIEQPTNGSLPGGIIVDCCLISLPSHGPYKVPVVLRNETNHDITLPTNCVIAELVKADRVMPYPEPDKSDQKVLAACSSQQQTSPSNPPLSFDFGTSPLSEEWKGRITNKLNTYSDVFSHHDLDFGHTQQIRHHINLKDETPFKQKSRPIHPHDYEAVRKHLEALLETGIIRESESPFASPIVVVRKKNGEVRLCIDYRKLNLQTIRDAYALPNLEESFSALAGSQWFSVMDLKSGYYQIEMCEKDKPKTAFVCPFGFYEFNRMPQGITNAPSTFQRVMEKCMKDINLKEVLVFLDDLIVFSNSLEEHETRLSHVLERLREYGLKLSPDKCRFFQTSVRYLGHIVSRDGIKTDPDKVEALKTWPKPQTLKELQSFLGFTGYYRRFVKDYSNIVKPLTSLTAGYPPKRKNFKTPPCRSKYLNPKEPFGNRWSQDCEKSFQTIIEKLTTSPVLGYADAKLPYLVHTDASTTGLGAALYQVQNGVTQVIAYASRGLSSSETRYPAHKLEFLALKWAITDKFHDYLYGNTFTVITDNNPLTYLLTTAKLDATSYRWLAALSTYNFDIRYRAGTQNVDADGLSRRLHDKPEDNSKFTEECQRLDEFRSHLLSSVKEVELQLQAEAVKATCQKHMVLDETDSPCGLVQSLAMSAAAIPDLFQLEDNSDSFFAVPKYNHADLVSLQRKDPTIGRVIQLLMTDNKPPTDTIAEPPVVLNLLREWKRFEFQNDLLYRRRQLGPETSLQLVLPDSLRSTVMQSLHDDMGHLGVERTTDLIRSRFYWPRMASDIEIKVKTCERCIRRKALPDKAAPMVSITTTRPMELVCMDFLSIEPDSKNTKDVLVITDHFTKYAVSIPTKDQKATTVAKNLWEHFLVHYGFPERLHSDQGRDFESRTIKELCSLLGIRKVRTSPYHPRGNPVERYNRTLLSMLGTLQATEKHHWRDFVKPLTHSYNCTKNDVTGYSPYELMFGRQPRLPIDIAFGLPHLNKPSITHSQYVKELKSHLEQSYDIVIKNSQKTARKNKERFDRNIRESTLGVGDRVLVRNLRLREKHKLADKWEQTVYIVLKQMENLPVYTVKPENGEGPNRTLHRDLLLPCGFLSSLENETERVTKPSRPHTRQSSALEPDPDEPLDEEVDEFYYSDLPQVLNRPSYQIAVTLPNRELIADSGPVNNIQQQNTLSLHTGDRKEPTLAGNENAELSLLDKGINTETFLPDRMSETATFLPERVKEAATYLPEKTKKNEVYLPDVETGDETNTNLPQLDGVLKSQQRDVSFEPIIHDQTHTSEKTKVLENSSSALSETESSLRPVSVENQTETDEHDTVQPEMYVRRSERSSQPPQRLTYSQLGNPLVTVVRSLFQGLNKAFIDSLTQEVVYPVETMHRDVHDI</sequence>
<dbReference type="Gene3D" id="3.30.420.10">
    <property type="entry name" value="Ribonuclease H-like superfamily/Ribonuclease H"/>
    <property type="match status" value="1"/>
</dbReference>
<comment type="similarity">
    <text evidence="1">Belongs to the beta type-B retroviral polymerase family. HERV class-II K(HML-2) pol subfamily.</text>
</comment>
<dbReference type="InterPro" id="IPR043502">
    <property type="entry name" value="DNA/RNA_pol_sf"/>
</dbReference>
<dbReference type="PROSITE" id="PS50994">
    <property type="entry name" value="INTEGRASE"/>
    <property type="match status" value="1"/>
</dbReference>
<dbReference type="GeneTree" id="ENSGT01100000263500"/>
<dbReference type="GO" id="GO:0004523">
    <property type="term" value="F:RNA-DNA hybrid ribonuclease activity"/>
    <property type="evidence" value="ECO:0007669"/>
    <property type="project" value="UniProtKB-EC"/>
</dbReference>
<keyword evidence="9" id="KW-1185">Reference proteome</keyword>
<dbReference type="Pfam" id="PF17919">
    <property type="entry name" value="RT_RNaseH_2"/>
    <property type="match status" value="1"/>
</dbReference>
<dbReference type="PANTHER" id="PTHR37984:SF15">
    <property type="entry name" value="INTEGRASE CATALYTIC DOMAIN-CONTAINING PROTEIN"/>
    <property type="match status" value="1"/>
</dbReference>
<dbReference type="Pfam" id="PF00078">
    <property type="entry name" value="RVT_1"/>
    <property type="match status" value="1"/>
</dbReference>
<dbReference type="EC" id="3.1.26.4" evidence="2"/>
<dbReference type="SUPFAM" id="SSF56672">
    <property type="entry name" value="DNA/RNA polymerases"/>
    <property type="match status" value="1"/>
</dbReference>
<dbReference type="InterPro" id="IPR001584">
    <property type="entry name" value="Integrase_cat-core"/>
</dbReference>
<evidence type="ECO:0000313" key="7">
    <source>
        <dbReference type="EMBL" id="SBS49901.1"/>
    </source>
</evidence>
<dbReference type="Gene3D" id="1.10.340.70">
    <property type="match status" value="1"/>
</dbReference>
<dbReference type="Pfam" id="PF17921">
    <property type="entry name" value="Integrase_H2C2"/>
    <property type="match status" value="1"/>
</dbReference>
<dbReference type="CDD" id="cd01647">
    <property type="entry name" value="RT_LTR"/>
    <property type="match status" value="1"/>
</dbReference>
<dbReference type="Proteomes" id="UP000694548">
    <property type="component" value="Chromosome sgr01"/>
</dbReference>
<dbReference type="FunFam" id="3.10.10.10:FF:000004">
    <property type="entry name" value="Uncharacterized protein"/>
    <property type="match status" value="1"/>
</dbReference>